<comment type="subcellular location">
    <subcellularLocation>
        <location evidence="1">Cell membrane</location>
        <topology evidence="1">Multi-pass membrane protein</topology>
    </subcellularLocation>
</comment>
<organism evidence="7 8">
    <name type="scientific">Chitinophaga barathri</name>
    <dbReference type="NCBI Taxonomy" id="1647451"/>
    <lineage>
        <taxon>Bacteria</taxon>
        <taxon>Pseudomonadati</taxon>
        <taxon>Bacteroidota</taxon>
        <taxon>Chitinophagia</taxon>
        <taxon>Chitinophagales</taxon>
        <taxon>Chitinophagaceae</taxon>
        <taxon>Chitinophaga</taxon>
    </lineage>
</organism>
<comment type="caution">
    <text evidence="7">The sequence shown here is derived from an EMBL/GenBank/DDBJ whole genome shotgun (WGS) entry which is preliminary data.</text>
</comment>
<dbReference type="GO" id="GO:0005886">
    <property type="term" value="C:plasma membrane"/>
    <property type="evidence" value="ECO:0007669"/>
    <property type="project" value="UniProtKB-SubCell"/>
</dbReference>
<sequence length="320" mass="35477">MKKPFFLKNWWELFKCAGSDFMDDKVLKLSASLAYSTVFSIAPMLIIVLFFSDIFLKKDALEGNLYGQLNGLLGPSAATQVQEIVRNSALSPDLGWSTIIGFITLIIGATGVFTEIQDSINLIWRLKAKPRKGKGLIKILLTRLLSFSMVISLGFVLVVSLVIHGIIEVLLSRLREMFPDVTVVVVYVVNLVITFGTIAGLFAVIFKVLPDARVKWKHVWVGAITTAVLFMLGKSAIGFYLGNSAIGTTYGAAGSIVILLTWVYYSATILYFGAEFTRQYVQKKGERIHPNDYAVWVEQVEVESKGNIPEKQAPVVEKKL</sequence>
<reference evidence="8" key="1">
    <citation type="submission" date="2018-11" db="EMBL/GenBank/DDBJ databases">
        <title>Chitinophaga lutea sp.nov., isolate from arsenic contaminated soil.</title>
        <authorList>
            <person name="Zong Y."/>
        </authorList>
    </citation>
    <scope>NUCLEOTIDE SEQUENCE [LARGE SCALE GENOMIC DNA]</scope>
    <source>
        <strain evidence="8">YLT18</strain>
    </source>
</reference>
<feature type="transmembrane region" description="Helical" evidence="6">
    <location>
        <begin position="33"/>
        <end position="56"/>
    </location>
</feature>
<feature type="transmembrane region" description="Helical" evidence="6">
    <location>
        <begin position="183"/>
        <end position="206"/>
    </location>
</feature>
<evidence type="ECO:0000256" key="2">
    <source>
        <dbReference type="ARBA" id="ARBA00022475"/>
    </source>
</evidence>
<dbReference type="NCBIfam" id="TIGR00765">
    <property type="entry name" value="yihY_not_rbn"/>
    <property type="match status" value="1"/>
</dbReference>
<dbReference type="OrthoDB" id="9797028at2"/>
<evidence type="ECO:0000313" key="7">
    <source>
        <dbReference type="EMBL" id="RPD38254.1"/>
    </source>
</evidence>
<keyword evidence="5 6" id="KW-0472">Membrane</keyword>
<evidence type="ECO:0000313" key="8">
    <source>
        <dbReference type="Proteomes" id="UP000279089"/>
    </source>
</evidence>
<evidence type="ECO:0000256" key="1">
    <source>
        <dbReference type="ARBA" id="ARBA00004651"/>
    </source>
</evidence>
<dbReference type="PANTHER" id="PTHR30213">
    <property type="entry name" value="INNER MEMBRANE PROTEIN YHJD"/>
    <property type="match status" value="1"/>
</dbReference>
<dbReference type="InterPro" id="IPR017039">
    <property type="entry name" value="Virul_fac_BrkB"/>
</dbReference>
<feature type="transmembrane region" description="Helical" evidence="6">
    <location>
        <begin position="218"/>
        <end position="241"/>
    </location>
</feature>
<evidence type="ECO:0000256" key="3">
    <source>
        <dbReference type="ARBA" id="ARBA00022692"/>
    </source>
</evidence>
<protein>
    <submittedName>
        <fullName evidence="7">YihY/virulence factor BrkB family protein</fullName>
    </submittedName>
</protein>
<evidence type="ECO:0000256" key="5">
    <source>
        <dbReference type="ARBA" id="ARBA00023136"/>
    </source>
</evidence>
<feature type="transmembrane region" description="Helical" evidence="6">
    <location>
        <begin position="253"/>
        <end position="274"/>
    </location>
</feature>
<evidence type="ECO:0000256" key="4">
    <source>
        <dbReference type="ARBA" id="ARBA00022989"/>
    </source>
</evidence>
<dbReference type="EMBL" id="RMBX01000016">
    <property type="protein sequence ID" value="RPD38254.1"/>
    <property type="molecule type" value="Genomic_DNA"/>
</dbReference>
<dbReference type="Pfam" id="PF03631">
    <property type="entry name" value="Virul_fac_BrkB"/>
    <property type="match status" value="1"/>
</dbReference>
<accession>A0A3N4M507</accession>
<evidence type="ECO:0000256" key="6">
    <source>
        <dbReference type="SAM" id="Phobius"/>
    </source>
</evidence>
<keyword evidence="8" id="KW-1185">Reference proteome</keyword>
<keyword evidence="4 6" id="KW-1133">Transmembrane helix</keyword>
<feature type="transmembrane region" description="Helical" evidence="6">
    <location>
        <begin position="135"/>
        <end position="163"/>
    </location>
</feature>
<gene>
    <name evidence="7" type="ORF">EG028_25495</name>
</gene>
<name>A0A3N4M507_9BACT</name>
<dbReference type="PIRSF" id="PIRSF035875">
    <property type="entry name" value="RNase_BN"/>
    <property type="match status" value="1"/>
</dbReference>
<dbReference type="Proteomes" id="UP000279089">
    <property type="component" value="Unassembled WGS sequence"/>
</dbReference>
<dbReference type="AlphaFoldDB" id="A0A3N4M507"/>
<proteinExistence type="predicted"/>
<dbReference type="RefSeq" id="WP_120519128.1">
    <property type="nucleotide sequence ID" value="NZ_QXZY01000016.1"/>
</dbReference>
<keyword evidence="3 6" id="KW-0812">Transmembrane</keyword>
<keyword evidence="2" id="KW-1003">Cell membrane</keyword>
<dbReference type="PANTHER" id="PTHR30213:SF1">
    <property type="entry name" value="INNER MEMBRANE PROTEIN YHJD"/>
    <property type="match status" value="1"/>
</dbReference>
<feature type="transmembrane region" description="Helical" evidence="6">
    <location>
        <begin position="94"/>
        <end position="114"/>
    </location>
</feature>